<evidence type="ECO:0000313" key="1">
    <source>
        <dbReference type="EMBL" id="MPC98711.1"/>
    </source>
</evidence>
<protein>
    <submittedName>
        <fullName evidence="1">Uncharacterized protein</fullName>
    </submittedName>
</protein>
<sequence>MKTRYDTEGVNLLTSMSIKGSNRTQISR</sequence>
<comment type="caution">
    <text evidence="1">The sequence shown here is derived from an EMBL/GenBank/DDBJ whole genome shotgun (WGS) entry which is preliminary data.</text>
</comment>
<reference evidence="1 2" key="1">
    <citation type="submission" date="2019-05" db="EMBL/GenBank/DDBJ databases">
        <title>Another draft genome of Portunus trituberculatus and its Hox gene families provides insights of decapod evolution.</title>
        <authorList>
            <person name="Jeong J.-H."/>
            <person name="Song I."/>
            <person name="Kim S."/>
            <person name="Choi T."/>
            <person name="Kim D."/>
            <person name="Ryu S."/>
            <person name="Kim W."/>
        </authorList>
    </citation>
    <scope>NUCLEOTIDE SEQUENCE [LARGE SCALE GENOMIC DNA]</scope>
    <source>
        <tissue evidence="1">Muscle</tissue>
    </source>
</reference>
<keyword evidence="2" id="KW-1185">Reference proteome</keyword>
<name>A0A5B7JKT6_PORTR</name>
<evidence type="ECO:0000313" key="2">
    <source>
        <dbReference type="Proteomes" id="UP000324222"/>
    </source>
</evidence>
<dbReference type="Proteomes" id="UP000324222">
    <property type="component" value="Unassembled WGS sequence"/>
</dbReference>
<dbReference type="AlphaFoldDB" id="A0A5B7JKT6"/>
<accession>A0A5B7JKT6</accession>
<organism evidence="1 2">
    <name type="scientific">Portunus trituberculatus</name>
    <name type="common">Swimming crab</name>
    <name type="synonym">Neptunus trituberculatus</name>
    <dbReference type="NCBI Taxonomy" id="210409"/>
    <lineage>
        <taxon>Eukaryota</taxon>
        <taxon>Metazoa</taxon>
        <taxon>Ecdysozoa</taxon>
        <taxon>Arthropoda</taxon>
        <taxon>Crustacea</taxon>
        <taxon>Multicrustacea</taxon>
        <taxon>Malacostraca</taxon>
        <taxon>Eumalacostraca</taxon>
        <taxon>Eucarida</taxon>
        <taxon>Decapoda</taxon>
        <taxon>Pleocyemata</taxon>
        <taxon>Brachyura</taxon>
        <taxon>Eubrachyura</taxon>
        <taxon>Portunoidea</taxon>
        <taxon>Portunidae</taxon>
        <taxon>Portuninae</taxon>
        <taxon>Portunus</taxon>
    </lineage>
</organism>
<dbReference type="EMBL" id="VSRR010115266">
    <property type="protein sequence ID" value="MPC98711.1"/>
    <property type="molecule type" value="Genomic_DNA"/>
</dbReference>
<proteinExistence type="predicted"/>
<gene>
    <name evidence="1" type="ORF">E2C01_094092</name>
</gene>